<reference evidence="1 2" key="1">
    <citation type="submission" date="2023-07" db="EMBL/GenBank/DDBJ databases">
        <title>Functional and genomic diversity of the sorghum phyllosphere microbiome.</title>
        <authorList>
            <person name="Shade A."/>
        </authorList>
    </citation>
    <scope>NUCLEOTIDE SEQUENCE [LARGE SCALE GENOMIC DNA]</scope>
    <source>
        <strain evidence="1 2">SORGH_AS_1207</strain>
    </source>
</reference>
<evidence type="ECO:0000313" key="2">
    <source>
        <dbReference type="Proteomes" id="UP001226691"/>
    </source>
</evidence>
<evidence type="ECO:0000313" key="1">
    <source>
        <dbReference type="EMBL" id="MDQ1121745.1"/>
    </source>
</evidence>
<name>A0ABU0TQ30_MICTR</name>
<protein>
    <submittedName>
        <fullName evidence="1">Uncharacterized protein</fullName>
    </submittedName>
</protein>
<comment type="caution">
    <text evidence="1">The sequence shown here is derived from an EMBL/GenBank/DDBJ whole genome shotgun (WGS) entry which is preliminary data.</text>
</comment>
<keyword evidence="2" id="KW-1185">Reference proteome</keyword>
<accession>A0ABU0TQ30</accession>
<proteinExistence type="predicted"/>
<gene>
    <name evidence="1" type="ORF">QE412_000318</name>
</gene>
<dbReference type="Proteomes" id="UP001226691">
    <property type="component" value="Unassembled WGS sequence"/>
</dbReference>
<dbReference type="EMBL" id="JAUTBF010000001">
    <property type="protein sequence ID" value="MDQ1121745.1"/>
    <property type="molecule type" value="Genomic_DNA"/>
</dbReference>
<organism evidence="1 2">
    <name type="scientific">Microbacterium trichothecenolyticum</name>
    <name type="common">Aureobacterium trichothecenolyticum</name>
    <dbReference type="NCBI Taxonomy" id="69370"/>
    <lineage>
        <taxon>Bacteria</taxon>
        <taxon>Bacillati</taxon>
        <taxon>Actinomycetota</taxon>
        <taxon>Actinomycetes</taxon>
        <taxon>Micrococcales</taxon>
        <taxon>Microbacteriaceae</taxon>
        <taxon>Microbacterium</taxon>
    </lineage>
</organism>
<sequence length="107" mass="11423">MRYVFTLLRMGAISVSVDELRRAAAKMGDMAPDAAELSVLTLADQPDLSLALAEFIGCMNDCTAERRRAVDALATGLREVAGMFENMDAGAQADVRALGAVEGWTVE</sequence>